<keyword evidence="3" id="KW-1185">Reference proteome</keyword>
<reference evidence="2 3" key="1">
    <citation type="journal article" date="2019" name="Int. J. Syst. Evol. Microbiol.">
        <title>The Global Catalogue of Microorganisms (GCM) 10K type strain sequencing project: providing services to taxonomists for standard genome sequencing and annotation.</title>
        <authorList>
            <consortium name="The Broad Institute Genomics Platform"/>
            <consortium name="The Broad Institute Genome Sequencing Center for Infectious Disease"/>
            <person name="Wu L."/>
            <person name="Ma J."/>
        </authorList>
    </citation>
    <scope>NUCLEOTIDE SEQUENCE [LARGE SCALE GENOMIC DNA]</scope>
    <source>
        <strain evidence="2 3">JCM 15503</strain>
    </source>
</reference>
<gene>
    <name evidence="2" type="ORF">GCM10009107_07950</name>
</gene>
<evidence type="ECO:0000256" key="1">
    <source>
        <dbReference type="SAM" id="Phobius"/>
    </source>
</evidence>
<feature type="transmembrane region" description="Helical" evidence="1">
    <location>
        <begin position="37"/>
        <end position="53"/>
    </location>
</feature>
<dbReference type="RefSeq" id="WP_141288230.1">
    <property type="nucleotide sequence ID" value="NZ_BAAAEW010000004.1"/>
</dbReference>
<protein>
    <submittedName>
        <fullName evidence="2">Uncharacterized protein</fullName>
    </submittedName>
</protein>
<dbReference type="Proteomes" id="UP001500279">
    <property type="component" value="Unassembled WGS sequence"/>
</dbReference>
<proteinExistence type="predicted"/>
<accession>A0ABN1JNL1</accession>
<keyword evidence="1" id="KW-0472">Membrane</keyword>
<organism evidence="2 3">
    <name type="scientific">Ideonella azotifigens</name>
    <dbReference type="NCBI Taxonomy" id="513160"/>
    <lineage>
        <taxon>Bacteria</taxon>
        <taxon>Pseudomonadati</taxon>
        <taxon>Pseudomonadota</taxon>
        <taxon>Betaproteobacteria</taxon>
        <taxon>Burkholderiales</taxon>
        <taxon>Sphaerotilaceae</taxon>
        <taxon>Ideonella</taxon>
    </lineage>
</organism>
<keyword evidence="1" id="KW-0812">Transmembrane</keyword>
<dbReference type="EMBL" id="BAAAEW010000004">
    <property type="protein sequence ID" value="GAA0743428.1"/>
    <property type="molecule type" value="Genomic_DNA"/>
</dbReference>
<evidence type="ECO:0000313" key="3">
    <source>
        <dbReference type="Proteomes" id="UP001500279"/>
    </source>
</evidence>
<feature type="transmembrane region" description="Helical" evidence="1">
    <location>
        <begin position="6"/>
        <end position="25"/>
    </location>
</feature>
<name>A0ABN1JNL1_9BURK</name>
<comment type="caution">
    <text evidence="2">The sequence shown here is derived from an EMBL/GenBank/DDBJ whole genome shotgun (WGS) entry which is preliminary data.</text>
</comment>
<sequence>MTSKRALILFFIAVVVYGALGGYFASVNAPLPKPLELLFTIGLAVLVYVWYYLDAAERRYKRSVLLGGAVIVLSVVAVPYYLVRSRPKGQRIKALLGFVGFLVLAVILFVGAGLPFMVGVP</sequence>
<feature type="transmembrane region" description="Helical" evidence="1">
    <location>
        <begin position="95"/>
        <end position="118"/>
    </location>
</feature>
<keyword evidence="1" id="KW-1133">Transmembrane helix</keyword>
<feature type="transmembrane region" description="Helical" evidence="1">
    <location>
        <begin position="65"/>
        <end position="83"/>
    </location>
</feature>
<evidence type="ECO:0000313" key="2">
    <source>
        <dbReference type="EMBL" id="GAA0743428.1"/>
    </source>
</evidence>